<sequence>MRIFPTVMRFVLLISIALAATAQGKQPPAHLSVNGNAEVTYHALDHNHLTAGTLLIDEQQLMLPFLDTTVAVSTPHTPDALASHRFYNASFNRANENLTVLYTQGQNTAIGEVYTDKRHLYFELNGSDLWVVDITASRLLPGLYQHDVANPHAQLFNIPAALLEAGARTINRQNPIIIDTLLIYTPNIVAAYPGAMTETLMNHLIAKANQTFVNSGANILLRLVDTEFVDFTLPSSLVALTEMASALDDSNTTVPDASLANLRQLRDNVGADLVAMIRTHDLNEREVCGVARFPTTANDLLINVSNVGISGGSNCVNTFTHEVGHNFGAGHQQVGGSSVGALNFSGALIAFEQYNTIMSSIGTGDENRNYKLPLFSSPNFICGGDACGDAQTADNVSTINFFAEQNAALRAQVVPGTISAPPPTDPDSDGDGAADSVDHFPFFANESDDDDNDGVGNNADAFPNDPSETLDTDNDGVGNNSDTDDDGDGVSDGQDDLPLDARDSIDMDGDTFGVSRDELDNDFQEQFDADQDNIGDIADPDDDNDGVPDFYPSPTLAQTQLLVVSAGSNEILSYNAENGDFESTLYTINDGGFSFRSELIEAPNNQLFVIGFSDVIQIDRQRDNSKVAVSRTQLSTNFPVHLAANNESRLYVNNGLGNSFVEGFNLLSGGNNLVVSSFSQDVWRDIEVLSTTQALVVSRSTNQVFSFNPQEFNGQQQLLIGSGLNKPEHLAVNAQGDIFVSNAGNGDIRRFDSNGVALGIFVAAGSGGLTTPSCMDFGPDGNLYVCSMDNDRILAYDGDSGAFLRTAVDAEEGGLSKPVGLVFASRFADEFRYDPNHDSDNDGVLNPDDAFPLDPNETLDTDNDGIGNNADEDDDGDGMPDSFEEEFGFDPLDPSDGALDADGDGVSNAQEFINGTDPTVADTPPAPAPTPTPPPADNGSSGGSSHGLIVLLVMMIAMRRFTRGSAI</sequence>
<dbReference type="PANTHER" id="PTHR10199">
    <property type="entry name" value="THROMBOSPONDIN"/>
    <property type="match status" value="1"/>
</dbReference>
<keyword evidence="4" id="KW-1185">Reference proteome</keyword>
<dbReference type="GO" id="GO:0008237">
    <property type="term" value="F:metallopeptidase activity"/>
    <property type="evidence" value="ECO:0007669"/>
    <property type="project" value="UniProtKB-KW"/>
</dbReference>
<dbReference type="Gene3D" id="2.40.10.500">
    <property type="match status" value="1"/>
</dbReference>
<feature type="signal peptide" evidence="2">
    <location>
        <begin position="1"/>
        <end position="19"/>
    </location>
</feature>
<keyword evidence="2" id="KW-0732">Signal</keyword>
<dbReference type="SUPFAM" id="SSF63829">
    <property type="entry name" value="Calcium-dependent phosphotriesterase"/>
    <property type="match status" value="1"/>
</dbReference>
<comment type="caution">
    <text evidence="3">The sequence shown here is derived from an EMBL/GenBank/DDBJ whole genome shotgun (WGS) entry which is preliminary data.</text>
</comment>
<gene>
    <name evidence="3" type="ORF">QTP81_14040</name>
</gene>
<name>A0ABT7SZV2_9ALTE</name>
<protein>
    <submittedName>
        <fullName evidence="3">Zinc-dependent metalloprotease family protein</fullName>
    </submittedName>
</protein>
<accession>A0ABT7SZV2</accession>
<proteinExistence type="predicted"/>
<reference evidence="3 4" key="1">
    <citation type="submission" date="2023-06" db="EMBL/GenBank/DDBJ databases">
        <title>Alteromonas sp. ASW11-36 isolated from intertidal sand.</title>
        <authorList>
            <person name="Li Y."/>
        </authorList>
    </citation>
    <scope>NUCLEOTIDE SEQUENCE [LARGE SCALE GENOMIC DNA]</scope>
    <source>
        <strain evidence="3 4">ASW11-36</strain>
    </source>
</reference>
<dbReference type="RefSeq" id="WP_289366372.1">
    <property type="nucleotide sequence ID" value="NZ_JAUCBP010000012.1"/>
</dbReference>
<dbReference type="Gene3D" id="3.40.390.10">
    <property type="entry name" value="Collagenase (Catalytic Domain)"/>
    <property type="match status" value="1"/>
</dbReference>
<organism evidence="3 4">
    <name type="scientific">Alteromonas arenosi</name>
    <dbReference type="NCBI Taxonomy" id="3055817"/>
    <lineage>
        <taxon>Bacteria</taxon>
        <taxon>Pseudomonadati</taxon>
        <taxon>Pseudomonadota</taxon>
        <taxon>Gammaproteobacteria</taxon>
        <taxon>Alteromonadales</taxon>
        <taxon>Alteromonadaceae</taxon>
        <taxon>Alteromonas/Salinimonas group</taxon>
        <taxon>Alteromonas</taxon>
    </lineage>
</organism>
<dbReference type="SUPFAM" id="SSF103647">
    <property type="entry name" value="TSP type-3 repeat"/>
    <property type="match status" value="2"/>
</dbReference>
<dbReference type="EMBL" id="JAUCBP010000012">
    <property type="protein sequence ID" value="MDM7861718.1"/>
    <property type="molecule type" value="Genomic_DNA"/>
</dbReference>
<feature type="region of interest" description="Disordered" evidence="1">
    <location>
        <begin position="416"/>
        <end position="516"/>
    </location>
</feature>
<dbReference type="InterPro" id="IPR024079">
    <property type="entry name" value="MetalloPept_cat_dom_sf"/>
</dbReference>
<keyword evidence="3" id="KW-0645">Protease</keyword>
<feature type="chain" id="PRO_5046155713" evidence="2">
    <location>
        <begin position="20"/>
        <end position="967"/>
    </location>
</feature>
<dbReference type="Proteomes" id="UP001234343">
    <property type="component" value="Unassembled WGS sequence"/>
</dbReference>
<evidence type="ECO:0000256" key="2">
    <source>
        <dbReference type="SAM" id="SignalP"/>
    </source>
</evidence>
<keyword evidence="3" id="KW-0482">Metalloprotease</keyword>
<keyword evidence="3" id="KW-0378">Hydrolase</keyword>
<feature type="compositionally biased region" description="Acidic residues" evidence="1">
    <location>
        <begin position="870"/>
        <end position="888"/>
    </location>
</feature>
<feature type="compositionally biased region" description="Pro residues" evidence="1">
    <location>
        <begin position="924"/>
        <end position="936"/>
    </location>
</feature>
<feature type="region of interest" description="Disordered" evidence="1">
    <location>
        <begin position="834"/>
        <end position="943"/>
    </location>
</feature>
<dbReference type="SUPFAM" id="SSF55486">
    <property type="entry name" value="Metalloproteases ('zincins'), catalytic domain"/>
    <property type="match status" value="1"/>
</dbReference>
<dbReference type="Gene3D" id="4.10.1080.10">
    <property type="entry name" value="TSP type-3 repeat"/>
    <property type="match status" value="2"/>
</dbReference>
<evidence type="ECO:0000313" key="3">
    <source>
        <dbReference type="EMBL" id="MDM7861718.1"/>
    </source>
</evidence>
<dbReference type="Pfam" id="PF13583">
    <property type="entry name" value="Reprolysin_4"/>
    <property type="match status" value="1"/>
</dbReference>
<feature type="compositionally biased region" description="Acidic residues" evidence="1">
    <location>
        <begin position="482"/>
        <end position="498"/>
    </location>
</feature>
<dbReference type="InterPro" id="IPR028974">
    <property type="entry name" value="TSP_type-3_rpt"/>
</dbReference>
<evidence type="ECO:0000313" key="4">
    <source>
        <dbReference type="Proteomes" id="UP001234343"/>
    </source>
</evidence>
<dbReference type="PANTHER" id="PTHR10199:SF100">
    <property type="entry name" value="THROMBOSPONDIN, ISOFORM A"/>
    <property type="match status" value="1"/>
</dbReference>
<evidence type="ECO:0000256" key="1">
    <source>
        <dbReference type="SAM" id="MobiDB-lite"/>
    </source>
</evidence>